<proteinExistence type="predicted"/>
<dbReference type="CDD" id="cd06171">
    <property type="entry name" value="Sigma70_r4"/>
    <property type="match status" value="1"/>
</dbReference>
<dbReference type="AlphaFoldDB" id="A0A6M8HXZ4"/>
<name>A0A6M8HXZ4_9PROT</name>
<evidence type="ECO:0000313" key="4">
    <source>
        <dbReference type="Proteomes" id="UP000500767"/>
    </source>
</evidence>
<dbReference type="KEGG" id="lck:HN018_23875"/>
<dbReference type="GO" id="GO:0003677">
    <property type="term" value="F:DNA binding"/>
    <property type="evidence" value="ECO:0007669"/>
    <property type="project" value="InterPro"/>
</dbReference>
<dbReference type="InterPro" id="IPR013249">
    <property type="entry name" value="RNA_pol_sigma70_r4_t2"/>
</dbReference>
<dbReference type="InterPro" id="IPR036388">
    <property type="entry name" value="WH-like_DNA-bd_sf"/>
</dbReference>
<protein>
    <recommendedName>
        <fullName evidence="2">RNA polymerase sigma factor 70 region 4 type 2 domain-containing protein</fullName>
    </recommendedName>
</protein>
<feature type="domain" description="RNA polymerase sigma factor 70 region 4 type 2" evidence="2">
    <location>
        <begin position="16"/>
        <end position="60"/>
    </location>
</feature>
<dbReference type="RefSeq" id="WP_172443557.1">
    <property type="nucleotide sequence ID" value="NZ_CP053709.1"/>
</dbReference>
<accession>A0A6M8HXZ4</accession>
<feature type="region of interest" description="Disordered" evidence="1">
    <location>
        <begin position="65"/>
        <end position="93"/>
    </location>
</feature>
<gene>
    <name evidence="3" type="ORF">HN018_23875</name>
</gene>
<dbReference type="InterPro" id="IPR013324">
    <property type="entry name" value="RNA_pol_sigma_r3/r4-like"/>
</dbReference>
<dbReference type="GO" id="GO:0016987">
    <property type="term" value="F:sigma factor activity"/>
    <property type="evidence" value="ECO:0007669"/>
    <property type="project" value="InterPro"/>
</dbReference>
<evidence type="ECO:0000259" key="2">
    <source>
        <dbReference type="Pfam" id="PF08281"/>
    </source>
</evidence>
<dbReference type="Pfam" id="PF08281">
    <property type="entry name" value="Sigma70_r4_2"/>
    <property type="match status" value="1"/>
</dbReference>
<dbReference type="GO" id="GO:0006352">
    <property type="term" value="P:DNA-templated transcription initiation"/>
    <property type="evidence" value="ECO:0007669"/>
    <property type="project" value="InterPro"/>
</dbReference>
<dbReference type="EMBL" id="CP053709">
    <property type="protein sequence ID" value="QKE93218.1"/>
    <property type="molecule type" value="Genomic_DNA"/>
</dbReference>
<sequence>MKHPNLGVHETGSSSALPPAYKEALLLTTLGGMSHLEAAQQLAVSVKAVEMRIYRAKQRLAELMNDEPSHNQDAITIGGSDEIAEPWRQRGDG</sequence>
<evidence type="ECO:0000256" key="1">
    <source>
        <dbReference type="SAM" id="MobiDB-lite"/>
    </source>
</evidence>
<reference evidence="3 4" key="1">
    <citation type="journal article" date="2014" name="World J. Microbiol. Biotechnol.">
        <title>Biodiversity and physiological characteristics of Antarctic and Arctic lichens-associated bacteria.</title>
        <authorList>
            <person name="Lee Y.M."/>
            <person name="Kim E.H."/>
            <person name="Lee H.K."/>
            <person name="Hong S.G."/>
        </authorList>
    </citation>
    <scope>NUCLEOTIDE SEQUENCE [LARGE SCALE GENOMIC DNA]</scope>
    <source>
        <strain evidence="3 4">PAMC 26569</strain>
        <plasmid evidence="3">unnamed1</plasmid>
    </source>
</reference>
<keyword evidence="3" id="KW-0614">Plasmid</keyword>
<keyword evidence="4" id="KW-1185">Reference proteome</keyword>
<organism evidence="3 4">
    <name type="scientific">Lichenicola cladoniae</name>
    <dbReference type="NCBI Taxonomy" id="1484109"/>
    <lineage>
        <taxon>Bacteria</taxon>
        <taxon>Pseudomonadati</taxon>
        <taxon>Pseudomonadota</taxon>
        <taxon>Alphaproteobacteria</taxon>
        <taxon>Acetobacterales</taxon>
        <taxon>Acetobacteraceae</taxon>
        <taxon>Lichenicola</taxon>
    </lineage>
</organism>
<dbReference type="Proteomes" id="UP000500767">
    <property type="component" value="Plasmid unnamed1"/>
</dbReference>
<dbReference type="Gene3D" id="1.10.10.10">
    <property type="entry name" value="Winged helix-like DNA-binding domain superfamily/Winged helix DNA-binding domain"/>
    <property type="match status" value="1"/>
</dbReference>
<dbReference type="SUPFAM" id="SSF88659">
    <property type="entry name" value="Sigma3 and sigma4 domains of RNA polymerase sigma factors"/>
    <property type="match status" value="1"/>
</dbReference>
<evidence type="ECO:0000313" key="3">
    <source>
        <dbReference type="EMBL" id="QKE93218.1"/>
    </source>
</evidence>
<geneLocation type="plasmid" evidence="3 4">
    <name>unnamed1</name>
</geneLocation>